<name>A0A7G9W6Y7_ALKCA</name>
<dbReference type="InterPro" id="IPR036388">
    <property type="entry name" value="WH-like_DNA-bd_sf"/>
</dbReference>
<dbReference type="InterPro" id="IPR036390">
    <property type="entry name" value="WH_DNA-bd_sf"/>
</dbReference>
<feature type="domain" description="Helix-turn-helix type 11" evidence="2">
    <location>
        <begin position="6"/>
        <end position="57"/>
    </location>
</feature>
<protein>
    <submittedName>
        <fullName evidence="3">HTH domain-containing protein</fullName>
    </submittedName>
</protein>
<dbReference type="GO" id="GO:0016740">
    <property type="term" value="F:transferase activity"/>
    <property type="evidence" value="ECO:0007669"/>
    <property type="project" value="UniProtKB-ARBA"/>
</dbReference>
<dbReference type="Gene3D" id="3.30.930.10">
    <property type="entry name" value="Bira Bifunctional Protein, Domain 2"/>
    <property type="match status" value="1"/>
</dbReference>
<evidence type="ECO:0000313" key="3">
    <source>
        <dbReference type="EMBL" id="QNO14449.1"/>
    </source>
</evidence>
<dbReference type="SUPFAM" id="SSF46785">
    <property type="entry name" value="Winged helix' DNA-binding domain"/>
    <property type="match status" value="1"/>
</dbReference>
<dbReference type="Pfam" id="PF08279">
    <property type="entry name" value="HTH_11"/>
    <property type="match status" value="1"/>
</dbReference>
<accession>A0A7G9W6Y7</accession>
<dbReference type="GO" id="GO:0140096">
    <property type="term" value="F:catalytic activity, acting on a protein"/>
    <property type="evidence" value="ECO:0007669"/>
    <property type="project" value="UniProtKB-ARBA"/>
</dbReference>
<feature type="compositionally biased region" description="Acidic residues" evidence="1">
    <location>
        <begin position="101"/>
        <end position="113"/>
    </location>
</feature>
<reference evidence="3 4" key="1">
    <citation type="submission" date="2020-07" db="EMBL/GenBank/DDBJ databases">
        <title>Alkalicella. sp. LB2 genome.</title>
        <authorList>
            <person name="Postec A."/>
            <person name="Quemeneur M."/>
        </authorList>
    </citation>
    <scope>NUCLEOTIDE SEQUENCE [LARGE SCALE GENOMIC DNA]</scope>
    <source>
        <strain evidence="3 4">LB2</strain>
    </source>
</reference>
<evidence type="ECO:0000256" key="1">
    <source>
        <dbReference type="SAM" id="MobiDB-lite"/>
    </source>
</evidence>
<evidence type="ECO:0000259" key="2">
    <source>
        <dbReference type="Pfam" id="PF08279"/>
    </source>
</evidence>
<organism evidence="3 4">
    <name type="scientific">Alkalicella caledoniensis</name>
    <dbReference type="NCBI Taxonomy" id="2731377"/>
    <lineage>
        <taxon>Bacteria</taxon>
        <taxon>Bacillati</taxon>
        <taxon>Bacillota</taxon>
        <taxon>Clostridia</taxon>
        <taxon>Eubacteriales</taxon>
        <taxon>Proteinivoracaceae</taxon>
        <taxon>Alkalicella</taxon>
    </lineage>
</organism>
<evidence type="ECO:0000313" key="4">
    <source>
        <dbReference type="Proteomes" id="UP000516160"/>
    </source>
</evidence>
<dbReference type="AlphaFoldDB" id="A0A7G9W6Y7"/>
<dbReference type="KEGG" id="acae:HYG86_06515"/>
<gene>
    <name evidence="3" type="ORF">HYG86_06515</name>
</gene>
<dbReference type="SUPFAM" id="SSF55681">
    <property type="entry name" value="Class II aaRS and biotin synthetases"/>
    <property type="match status" value="1"/>
</dbReference>
<dbReference type="EMBL" id="CP058559">
    <property type="protein sequence ID" value="QNO14449.1"/>
    <property type="molecule type" value="Genomic_DNA"/>
</dbReference>
<dbReference type="Proteomes" id="UP000516160">
    <property type="component" value="Chromosome"/>
</dbReference>
<sequence>MDTATEVLKLFLENPKENISGQYISERLGISRNAVWKGIEQLRKSGYIIEGITNKGYVISRFPTDVDKHYLQVKLSSFWKEIIVVDSIDSTNIQLKKLADQEQDQNQEQDQDQEQGKKRGTIFIAKEQTKGKGRLGRQWNSQSGGL</sequence>
<dbReference type="RefSeq" id="WP_213168149.1">
    <property type="nucleotide sequence ID" value="NZ_CP058559.1"/>
</dbReference>
<dbReference type="InterPro" id="IPR013196">
    <property type="entry name" value="HTH_11"/>
</dbReference>
<proteinExistence type="predicted"/>
<feature type="region of interest" description="Disordered" evidence="1">
    <location>
        <begin position="99"/>
        <end position="146"/>
    </location>
</feature>
<dbReference type="Gene3D" id="1.10.10.10">
    <property type="entry name" value="Winged helix-like DNA-binding domain superfamily/Winged helix DNA-binding domain"/>
    <property type="match status" value="1"/>
</dbReference>
<keyword evidence="4" id="KW-1185">Reference proteome</keyword>
<dbReference type="InterPro" id="IPR045864">
    <property type="entry name" value="aa-tRNA-synth_II/BPL/LPL"/>
</dbReference>